<dbReference type="AlphaFoldDB" id="A0A369JB83"/>
<keyword evidence="1" id="KW-0812">Transmembrane</keyword>
<comment type="caution">
    <text evidence="2">The sequence shown here is derived from an EMBL/GenBank/DDBJ whole genome shotgun (WGS) entry which is preliminary data.</text>
</comment>
<proteinExistence type="predicted"/>
<sequence length="123" mass="13472">MPSTSVLPLFGAVRHLLSDHRVSVTLLIQVSTVFLTCTVNIYFLQSLETSHRLTIFSNGHQIFTTPRHGETSKLPKYILHITLSAYCISATACTASLTDRGSGMSDVGPGHGCQLLNVHYVDR</sequence>
<accession>A0A369JB83</accession>
<keyword evidence="1" id="KW-1133">Transmembrane helix</keyword>
<organism evidence="2 3">
    <name type="scientific">Hypsizygus marmoreus</name>
    <name type="common">White beech mushroom</name>
    <name type="synonym">Agaricus marmoreus</name>
    <dbReference type="NCBI Taxonomy" id="39966"/>
    <lineage>
        <taxon>Eukaryota</taxon>
        <taxon>Fungi</taxon>
        <taxon>Dikarya</taxon>
        <taxon>Basidiomycota</taxon>
        <taxon>Agaricomycotina</taxon>
        <taxon>Agaricomycetes</taxon>
        <taxon>Agaricomycetidae</taxon>
        <taxon>Agaricales</taxon>
        <taxon>Tricholomatineae</taxon>
        <taxon>Lyophyllaceae</taxon>
        <taxon>Hypsizygus</taxon>
    </lineage>
</organism>
<gene>
    <name evidence="2" type="ORF">Hypma_013574</name>
</gene>
<dbReference type="Proteomes" id="UP000076154">
    <property type="component" value="Unassembled WGS sequence"/>
</dbReference>
<reference evidence="2" key="1">
    <citation type="submission" date="2018-04" db="EMBL/GenBank/DDBJ databases">
        <title>Whole genome sequencing of Hypsizygus marmoreus.</title>
        <authorList>
            <person name="Choi I.-G."/>
            <person name="Min B."/>
            <person name="Kim J.-G."/>
            <person name="Kim S."/>
            <person name="Oh Y.-L."/>
            <person name="Kong W.-S."/>
            <person name="Park H."/>
            <person name="Jeong J."/>
            <person name="Song E.-S."/>
        </authorList>
    </citation>
    <scope>NUCLEOTIDE SEQUENCE [LARGE SCALE GENOMIC DNA]</scope>
    <source>
        <strain evidence="2">51987-8</strain>
    </source>
</reference>
<protein>
    <submittedName>
        <fullName evidence="2">Uncharacterized protein</fullName>
    </submittedName>
</protein>
<evidence type="ECO:0000313" key="3">
    <source>
        <dbReference type="Proteomes" id="UP000076154"/>
    </source>
</evidence>
<dbReference type="EMBL" id="LUEZ02000080">
    <property type="protein sequence ID" value="RDB19361.1"/>
    <property type="molecule type" value="Genomic_DNA"/>
</dbReference>
<keyword evidence="3" id="KW-1185">Reference proteome</keyword>
<evidence type="ECO:0000256" key="1">
    <source>
        <dbReference type="SAM" id="Phobius"/>
    </source>
</evidence>
<name>A0A369JB83_HYPMA</name>
<dbReference type="InParanoid" id="A0A369JB83"/>
<feature type="transmembrane region" description="Helical" evidence="1">
    <location>
        <begin position="20"/>
        <end position="43"/>
    </location>
</feature>
<evidence type="ECO:0000313" key="2">
    <source>
        <dbReference type="EMBL" id="RDB19361.1"/>
    </source>
</evidence>
<keyword evidence="1" id="KW-0472">Membrane</keyword>